<dbReference type="InterPro" id="IPR050566">
    <property type="entry name" value="Deoxyribonucleoside_kinase"/>
</dbReference>
<dbReference type="GO" id="GO:0005524">
    <property type="term" value="F:ATP binding"/>
    <property type="evidence" value="ECO:0007669"/>
    <property type="project" value="InterPro"/>
</dbReference>
<dbReference type="GO" id="GO:0005737">
    <property type="term" value="C:cytoplasm"/>
    <property type="evidence" value="ECO:0007669"/>
    <property type="project" value="TreeGrafter"/>
</dbReference>
<dbReference type="PANTHER" id="PTHR10513:SF46">
    <property type="entry name" value="DEOXYGUANOSINE KINASE"/>
    <property type="match status" value="1"/>
</dbReference>
<dbReference type="AlphaFoldDB" id="A0A7R6SXW2"/>
<dbReference type="InterPro" id="IPR002624">
    <property type="entry name" value="DCK/DGK"/>
</dbReference>
<sequence length="216" mass="25468">MTVIYKNILIDGLPKTGKKELARKLSERLHYTLISDIQSIPTHLLDFFYRDIERNALLTELSFLIQRYKQLNTIMVSDLYRPNRSIFTFSIEKSKIYATYTLNDQELVVFEKIYEMLSTPIPINYDLIVFLYSSPKNILKKIKENPKNGEERISLEYIEGLLKVYYNHYSKIRGIPLIFFEIQNINKGFDDETLDSIVNFMDNVRPGINLYNPPHP</sequence>
<keyword evidence="2" id="KW-0418">Kinase</keyword>
<dbReference type="EMBL" id="AP017470">
    <property type="protein sequence ID" value="BBB31975.1"/>
    <property type="molecule type" value="Genomic_DNA"/>
</dbReference>
<evidence type="ECO:0000259" key="1">
    <source>
        <dbReference type="Pfam" id="PF01712"/>
    </source>
</evidence>
<dbReference type="InterPro" id="IPR031314">
    <property type="entry name" value="DNK_dom"/>
</dbReference>
<accession>A0A7R6SXW2</accession>
<dbReference type="Pfam" id="PF01712">
    <property type="entry name" value="dNK"/>
    <property type="match status" value="1"/>
</dbReference>
<protein>
    <submittedName>
        <fullName evidence="2">Deoxynucleoside kinase</fullName>
        <ecNumber evidence="2">2.7.1.76</ecNumber>
    </submittedName>
</protein>
<proteinExistence type="predicted"/>
<dbReference type="SUPFAM" id="SSF52540">
    <property type="entry name" value="P-loop containing nucleoside triphosphate hydrolases"/>
    <property type="match status" value="1"/>
</dbReference>
<organism evidence="2 3">
    <name type="scientific">Thermotomaculum hydrothermale</name>
    <dbReference type="NCBI Taxonomy" id="981385"/>
    <lineage>
        <taxon>Bacteria</taxon>
        <taxon>Pseudomonadati</taxon>
        <taxon>Acidobacteriota</taxon>
        <taxon>Holophagae</taxon>
        <taxon>Thermotomaculales</taxon>
        <taxon>Thermotomaculaceae</taxon>
        <taxon>Thermotomaculum</taxon>
    </lineage>
</organism>
<keyword evidence="3" id="KW-1185">Reference proteome</keyword>
<dbReference type="PANTHER" id="PTHR10513">
    <property type="entry name" value="DEOXYNUCLEOSIDE KINASE"/>
    <property type="match status" value="1"/>
</dbReference>
<dbReference type="Proteomes" id="UP000595564">
    <property type="component" value="Chromosome"/>
</dbReference>
<name>A0A7R6SXW2_9BACT</name>
<dbReference type="Gene3D" id="3.40.50.300">
    <property type="entry name" value="P-loop containing nucleotide triphosphate hydrolases"/>
    <property type="match status" value="1"/>
</dbReference>
<dbReference type="RefSeq" id="WP_201328307.1">
    <property type="nucleotide sequence ID" value="NZ_AP017470.1"/>
</dbReference>
<dbReference type="PIRSF" id="PIRSF000705">
    <property type="entry name" value="DNK"/>
    <property type="match status" value="1"/>
</dbReference>
<dbReference type="GO" id="GO:0004136">
    <property type="term" value="F:deoxyadenosine kinase activity"/>
    <property type="evidence" value="ECO:0007669"/>
    <property type="project" value="UniProtKB-EC"/>
</dbReference>
<feature type="domain" description="Deoxynucleoside kinase" evidence="1">
    <location>
        <begin position="8"/>
        <end position="201"/>
    </location>
</feature>
<evidence type="ECO:0000313" key="3">
    <source>
        <dbReference type="Proteomes" id="UP000595564"/>
    </source>
</evidence>
<dbReference type="InterPro" id="IPR027417">
    <property type="entry name" value="P-loop_NTPase"/>
</dbReference>
<evidence type="ECO:0000313" key="2">
    <source>
        <dbReference type="EMBL" id="BBB31975.1"/>
    </source>
</evidence>
<dbReference type="KEGG" id="thyd:TTHT_0359"/>
<keyword evidence="2" id="KW-0808">Transferase</keyword>
<dbReference type="EC" id="2.7.1.76" evidence="2"/>
<reference evidence="2 3" key="1">
    <citation type="journal article" date="2012" name="Extremophiles">
        <title>Thermotomaculum hydrothermale gen. nov., sp. nov., a novel heterotrophic thermophile within the phylum Acidobacteria from a deep-sea hydrothermal vent chimney in the Southern Okinawa Trough.</title>
        <authorList>
            <person name="Izumi H."/>
            <person name="Nunoura T."/>
            <person name="Miyazaki M."/>
            <person name="Mino S."/>
            <person name="Toki T."/>
            <person name="Takai K."/>
            <person name="Sako Y."/>
            <person name="Sawabe T."/>
            <person name="Nakagawa S."/>
        </authorList>
    </citation>
    <scope>NUCLEOTIDE SEQUENCE [LARGE SCALE GENOMIC DNA]</scope>
    <source>
        <strain evidence="2 3">AC55</strain>
    </source>
</reference>
<gene>
    <name evidence="2" type="primary">dak</name>
    <name evidence="2" type="ORF">TTHT_0359</name>
</gene>